<protein>
    <submittedName>
        <fullName evidence="7">RICIN domain-containing protein</fullName>
    </submittedName>
</protein>
<feature type="domain" description="Ricin B lectin" evidence="6">
    <location>
        <begin position="337"/>
        <end position="473"/>
    </location>
</feature>
<accession>A0ABV9CNR4</accession>
<dbReference type="InterPro" id="IPR023296">
    <property type="entry name" value="Glyco_hydro_beta-prop_sf"/>
</dbReference>
<comment type="caution">
    <text evidence="7">The sequence shown here is derived from an EMBL/GenBank/DDBJ whole genome shotgun (WGS) entry which is preliminary data.</text>
</comment>
<dbReference type="InterPro" id="IPR006710">
    <property type="entry name" value="Glyco_hydro_43"/>
</dbReference>
<evidence type="ECO:0000256" key="1">
    <source>
        <dbReference type="ARBA" id="ARBA00009865"/>
    </source>
</evidence>
<keyword evidence="8" id="KW-1185">Reference proteome</keyword>
<dbReference type="EMBL" id="JBHSFP010000024">
    <property type="protein sequence ID" value="MFC4534661.1"/>
    <property type="molecule type" value="Genomic_DNA"/>
</dbReference>
<dbReference type="Pfam" id="PF14200">
    <property type="entry name" value="RicinB_lectin_2"/>
    <property type="match status" value="2"/>
</dbReference>
<sequence length="475" mass="51156">MPRRILLALSAIIVALGLQPPGVARADAVTVPVGAAFTDTGGGAVHAHGGGVIKVGAYYYWFGENRNADSTFRYVSVWRSTDLRAWEFRRHVLTQSSNSELQVANIERPKVIYNASTGQYVMWMHKENGRDYGEARTAVAVSSTVDGDYTYLRSFRPLNHMSRDLTLFKDDNGTAYMISAANENADLHVYRLTSDYTSIAARVQLLWPGSYREAPAMFKRGSVYFLLTSGATGWSPNQQKYATASSVEGSWSGLSNVGDSTAYGSQTAYVLPIQGSATTSYLYMGDRWAGAWGGPVNDSQYVWLPLQFPSSTTMTMANATSITVDTATGTLAASVAGFDRLTVRHSGKCVDVRDGSTANNAAIIQYSCNNGANQQWSVRDAGGGYAQIVARNSGRCLDVTSGSTADGASIIQYACGSGANQQWRLQDAGGGYVRLVARHSGKCMDLPSGSTADNVQFKQYPCGTGANQQFQRTAL</sequence>
<evidence type="ECO:0000313" key="7">
    <source>
        <dbReference type="EMBL" id="MFC4534661.1"/>
    </source>
</evidence>
<dbReference type="Proteomes" id="UP001596004">
    <property type="component" value="Unassembled WGS sequence"/>
</dbReference>
<dbReference type="InterPro" id="IPR000772">
    <property type="entry name" value="Ricin_B_lectin"/>
</dbReference>
<dbReference type="RefSeq" id="WP_380845737.1">
    <property type="nucleotide sequence ID" value="NZ_JBHSFP010000024.1"/>
</dbReference>
<evidence type="ECO:0000313" key="8">
    <source>
        <dbReference type="Proteomes" id="UP001596004"/>
    </source>
</evidence>
<evidence type="ECO:0000256" key="5">
    <source>
        <dbReference type="SAM" id="SignalP"/>
    </source>
</evidence>
<evidence type="ECO:0000259" key="6">
    <source>
        <dbReference type="SMART" id="SM00458"/>
    </source>
</evidence>
<name>A0ABV9CNR4_9ACTN</name>
<comment type="similarity">
    <text evidence="1 4">Belongs to the glycosyl hydrolase 43 family.</text>
</comment>
<keyword evidence="2 4" id="KW-0378">Hydrolase</keyword>
<gene>
    <name evidence="7" type="ORF">ACFO60_28220</name>
</gene>
<keyword evidence="5" id="KW-0732">Signal</keyword>
<organism evidence="7 8">
    <name type="scientific">Sphaerisporangium dianthi</name>
    <dbReference type="NCBI Taxonomy" id="1436120"/>
    <lineage>
        <taxon>Bacteria</taxon>
        <taxon>Bacillati</taxon>
        <taxon>Actinomycetota</taxon>
        <taxon>Actinomycetes</taxon>
        <taxon>Streptosporangiales</taxon>
        <taxon>Streptosporangiaceae</taxon>
        <taxon>Sphaerisporangium</taxon>
    </lineage>
</organism>
<dbReference type="CDD" id="cd23458">
    <property type="entry name" value="beta-trefoil_Ricin_AgaB34-like"/>
    <property type="match status" value="1"/>
</dbReference>
<dbReference type="InterPro" id="IPR035992">
    <property type="entry name" value="Ricin_B-like_lectins"/>
</dbReference>
<dbReference type="PANTHER" id="PTHR22925:SF3">
    <property type="entry name" value="GLYCOSYL HYDROLASE FAMILY PROTEIN 43"/>
    <property type="match status" value="1"/>
</dbReference>
<dbReference type="PANTHER" id="PTHR22925">
    <property type="entry name" value="GLYCOSYL HYDROLASE 43 FAMILY MEMBER"/>
    <property type="match status" value="1"/>
</dbReference>
<keyword evidence="3 4" id="KW-0326">Glycosidase</keyword>
<evidence type="ECO:0000256" key="3">
    <source>
        <dbReference type="ARBA" id="ARBA00023295"/>
    </source>
</evidence>
<dbReference type="Pfam" id="PF04616">
    <property type="entry name" value="Glyco_hydro_43"/>
    <property type="match status" value="1"/>
</dbReference>
<feature type="signal peptide" evidence="5">
    <location>
        <begin position="1"/>
        <end position="26"/>
    </location>
</feature>
<dbReference type="Gene3D" id="2.115.10.20">
    <property type="entry name" value="Glycosyl hydrolase domain, family 43"/>
    <property type="match status" value="1"/>
</dbReference>
<evidence type="ECO:0000256" key="4">
    <source>
        <dbReference type="RuleBase" id="RU361187"/>
    </source>
</evidence>
<feature type="chain" id="PRO_5045180800" evidence="5">
    <location>
        <begin position="27"/>
        <end position="475"/>
    </location>
</feature>
<dbReference type="SUPFAM" id="SSF50370">
    <property type="entry name" value="Ricin B-like lectins"/>
    <property type="match status" value="1"/>
</dbReference>
<dbReference type="SMART" id="SM00458">
    <property type="entry name" value="RICIN"/>
    <property type="match status" value="1"/>
</dbReference>
<evidence type="ECO:0000256" key="2">
    <source>
        <dbReference type="ARBA" id="ARBA00022801"/>
    </source>
</evidence>
<dbReference type="SUPFAM" id="SSF75005">
    <property type="entry name" value="Arabinanase/levansucrase/invertase"/>
    <property type="match status" value="1"/>
</dbReference>
<reference evidence="8" key="1">
    <citation type="journal article" date="2019" name="Int. J. Syst. Evol. Microbiol.">
        <title>The Global Catalogue of Microorganisms (GCM) 10K type strain sequencing project: providing services to taxonomists for standard genome sequencing and annotation.</title>
        <authorList>
            <consortium name="The Broad Institute Genomics Platform"/>
            <consortium name="The Broad Institute Genome Sequencing Center for Infectious Disease"/>
            <person name="Wu L."/>
            <person name="Ma J."/>
        </authorList>
    </citation>
    <scope>NUCLEOTIDE SEQUENCE [LARGE SCALE GENOMIC DNA]</scope>
    <source>
        <strain evidence="8">CGMCC 4.7132</strain>
    </source>
</reference>
<dbReference type="PROSITE" id="PS50231">
    <property type="entry name" value="RICIN_B_LECTIN"/>
    <property type="match status" value="1"/>
</dbReference>
<dbReference type="Gene3D" id="2.80.10.50">
    <property type="match status" value="3"/>
</dbReference>
<dbReference type="CDD" id="cd18822">
    <property type="entry name" value="GH43_CtGH43-like"/>
    <property type="match status" value="1"/>
</dbReference>
<proteinExistence type="inferred from homology"/>